<sequence>MSVLSLILTLVIIGVVLWAVNRYIPMDHKIKSILNIVVVILVVIWLLRLFGVLGGSVPTIN</sequence>
<dbReference type="EMBL" id="RBIG01000001">
    <property type="protein sequence ID" value="RKQ73667.1"/>
    <property type="molecule type" value="Genomic_DNA"/>
</dbReference>
<proteinExistence type="predicted"/>
<evidence type="ECO:0000313" key="2">
    <source>
        <dbReference type="EMBL" id="RKQ73667.1"/>
    </source>
</evidence>
<feature type="transmembrane region" description="Helical" evidence="1">
    <location>
        <begin position="36"/>
        <end position="57"/>
    </location>
</feature>
<comment type="caution">
    <text evidence="2">The sequence shown here is derived from an EMBL/GenBank/DDBJ whole genome shotgun (WGS) entry which is preliminary data.</text>
</comment>
<feature type="transmembrane region" description="Helical" evidence="1">
    <location>
        <begin position="6"/>
        <end position="24"/>
    </location>
</feature>
<dbReference type="AlphaFoldDB" id="A0A420WRH9"/>
<keyword evidence="1" id="KW-0812">Transmembrane</keyword>
<dbReference type="InterPro" id="IPR049641">
    <property type="entry name" value="THIVI_2564-like"/>
</dbReference>
<dbReference type="Proteomes" id="UP000277424">
    <property type="component" value="Unassembled WGS sequence"/>
</dbReference>
<evidence type="ECO:0000256" key="1">
    <source>
        <dbReference type="SAM" id="Phobius"/>
    </source>
</evidence>
<evidence type="ECO:0000313" key="3">
    <source>
        <dbReference type="Proteomes" id="UP000277424"/>
    </source>
</evidence>
<name>A0A420WRH9_9PROT</name>
<accession>A0A420WRH9</accession>
<keyword evidence="1" id="KW-1133">Transmembrane helix</keyword>
<organism evidence="2 3">
    <name type="scientific">Oceanibaculum indicum</name>
    <dbReference type="NCBI Taxonomy" id="526216"/>
    <lineage>
        <taxon>Bacteria</taxon>
        <taxon>Pseudomonadati</taxon>
        <taxon>Pseudomonadota</taxon>
        <taxon>Alphaproteobacteria</taxon>
        <taxon>Rhodospirillales</taxon>
        <taxon>Oceanibaculaceae</taxon>
        <taxon>Oceanibaculum</taxon>
    </lineage>
</organism>
<keyword evidence="1" id="KW-0472">Membrane</keyword>
<reference evidence="2 3" key="1">
    <citation type="submission" date="2018-10" db="EMBL/GenBank/DDBJ databases">
        <title>Comparative analysis of microorganisms from saline springs in Andes Mountain Range, Colombia.</title>
        <authorList>
            <person name="Rubin E."/>
        </authorList>
    </citation>
    <scope>NUCLEOTIDE SEQUENCE [LARGE SCALE GENOMIC DNA]</scope>
    <source>
        <strain evidence="2 3">USBA 36</strain>
    </source>
</reference>
<gene>
    <name evidence="2" type="ORF">BCL74_1456</name>
</gene>
<protein>
    <submittedName>
        <fullName evidence="2">Uncharacterized protein</fullName>
    </submittedName>
</protein>
<dbReference type="NCBIfam" id="NF041949">
    <property type="entry name" value="THIVI_2564_fam"/>
    <property type="match status" value="1"/>
</dbReference>